<organism evidence="7 8">
    <name type="scientific">Hymenobacter cavernae</name>
    <dbReference type="NCBI Taxonomy" id="2044852"/>
    <lineage>
        <taxon>Bacteria</taxon>
        <taxon>Pseudomonadati</taxon>
        <taxon>Bacteroidota</taxon>
        <taxon>Cytophagia</taxon>
        <taxon>Cytophagales</taxon>
        <taxon>Hymenobacteraceae</taxon>
        <taxon>Hymenobacter</taxon>
    </lineage>
</organism>
<keyword evidence="6" id="KW-1133">Transmembrane helix</keyword>
<evidence type="ECO:0000313" key="7">
    <source>
        <dbReference type="EMBL" id="GGF21832.1"/>
    </source>
</evidence>
<evidence type="ECO:0000313" key="8">
    <source>
        <dbReference type="Proteomes" id="UP000632273"/>
    </source>
</evidence>
<sequence>MILLTHLATEISAYNARAAGPVRREALQLAYRVHYRGFVAETLLDLADYHIVLAEYGPAMRRLKAAQAEFVRLNDQGGVMRCLGRFGKIADQEGRYTEALAYCFKGLEIEAAGDLRRFNTSLKIQVSIYIRMREYDQAKPYLVEALRIARYFDYPDRINLALRALGELSCRQGQWGVARLYYQQSIAISQHLANQPEVLTVKLNLAEVNEQLSYHADASVLGHSVLQQAEAANQLLTVLRAQVLLARVCLSTGYTDSAIWYGRRSLHVSRQDHYQQGARDATQILARAYAQRHNYVKAYQAQQQFIAYNDSLMGTEVARRTAALQFKYELSRKQAQIQLLTKQQQLDHLLRQRHLAGKLGLGLLALLTGGLLWLYRRQQRRRENALRTRLATHLHDDVGTLLSQISLQSRLLQG</sequence>
<dbReference type="Gene3D" id="1.25.40.10">
    <property type="entry name" value="Tetratricopeptide repeat domain"/>
    <property type="match status" value="2"/>
</dbReference>
<evidence type="ECO:0000256" key="4">
    <source>
        <dbReference type="ARBA" id="ARBA00022803"/>
    </source>
</evidence>
<dbReference type="InterPro" id="IPR051476">
    <property type="entry name" value="Bac_ResReg_Asp_Phosphatase"/>
</dbReference>
<dbReference type="InterPro" id="IPR011990">
    <property type="entry name" value="TPR-like_helical_dom_sf"/>
</dbReference>
<reference evidence="8" key="1">
    <citation type="journal article" date="2019" name="Int. J. Syst. Evol. Microbiol.">
        <title>The Global Catalogue of Microorganisms (GCM) 10K type strain sequencing project: providing services to taxonomists for standard genome sequencing and annotation.</title>
        <authorList>
            <consortium name="The Broad Institute Genomics Platform"/>
            <consortium name="The Broad Institute Genome Sequencing Center for Infectious Disease"/>
            <person name="Wu L."/>
            <person name="Ma J."/>
        </authorList>
    </citation>
    <scope>NUCLEOTIDE SEQUENCE [LARGE SCALE GENOMIC DNA]</scope>
    <source>
        <strain evidence="8">CGMCC 1.15197</strain>
    </source>
</reference>
<feature type="transmembrane region" description="Helical" evidence="6">
    <location>
        <begin position="355"/>
        <end position="375"/>
    </location>
</feature>
<comment type="subcellular location">
    <subcellularLocation>
        <location evidence="1">Cytoplasm</location>
    </subcellularLocation>
</comment>
<dbReference type="PANTHER" id="PTHR46630">
    <property type="entry name" value="TETRATRICOPEPTIDE REPEAT PROTEIN 29"/>
    <property type="match status" value="1"/>
</dbReference>
<keyword evidence="4" id="KW-0802">TPR repeat</keyword>
<keyword evidence="3" id="KW-0677">Repeat</keyword>
<protein>
    <recommendedName>
        <fullName evidence="9">Tetratricopeptide repeat protein</fullName>
    </recommendedName>
</protein>
<accession>A0ABQ1UMF0</accession>
<comment type="caution">
    <text evidence="7">The sequence shown here is derived from an EMBL/GenBank/DDBJ whole genome shotgun (WGS) entry which is preliminary data.</text>
</comment>
<evidence type="ECO:0000256" key="1">
    <source>
        <dbReference type="ARBA" id="ARBA00004496"/>
    </source>
</evidence>
<evidence type="ECO:0000256" key="3">
    <source>
        <dbReference type="ARBA" id="ARBA00022737"/>
    </source>
</evidence>
<proteinExistence type="inferred from homology"/>
<dbReference type="EMBL" id="BMHT01000007">
    <property type="protein sequence ID" value="GGF21832.1"/>
    <property type="molecule type" value="Genomic_DNA"/>
</dbReference>
<dbReference type="SUPFAM" id="SSF48452">
    <property type="entry name" value="TPR-like"/>
    <property type="match status" value="2"/>
</dbReference>
<keyword evidence="2" id="KW-0963">Cytoplasm</keyword>
<evidence type="ECO:0000256" key="5">
    <source>
        <dbReference type="ARBA" id="ARBA00038253"/>
    </source>
</evidence>
<comment type="similarity">
    <text evidence="5">Belongs to the Rap family.</text>
</comment>
<keyword evidence="6" id="KW-0472">Membrane</keyword>
<keyword evidence="6" id="KW-0812">Transmembrane</keyword>
<keyword evidence="8" id="KW-1185">Reference proteome</keyword>
<evidence type="ECO:0000256" key="2">
    <source>
        <dbReference type="ARBA" id="ARBA00022490"/>
    </source>
</evidence>
<dbReference type="PANTHER" id="PTHR46630:SF1">
    <property type="entry name" value="TETRATRICOPEPTIDE REPEAT PROTEIN 29"/>
    <property type="match status" value="1"/>
</dbReference>
<gene>
    <name evidence="7" type="ORF">GCM10011383_36820</name>
</gene>
<name>A0ABQ1UMF0_9BACT</name>
<evidence type="ECO:0008006" key="9">
    <source>
        <dbReference type="Google" id="ProtNLM"/>
    </source>
</evidence>
<dbReference type="RefSeq" id="WP_188815522.1">
    <property type="nucleotide sequence ID" value="NZ_BMHT01000007.1"/>
</dbReference>
<dbReference type="Proteomes" id="UP000632273">
    <property type="component" value="Unassembled WGS sequence"/>
</dbReference>
<evidence type="ECO:0000256" key="6">
    <source>
        <dbReference type="SAM" id="Phobius"/>
    </source>
</evidence>